<dbReference type="PROSITE" id="PS01240">
    <property type="entry name" value="PNP_MTAP_2"/>
    <property type="match status" value="1"/>
</dbReference>
<dbReference type="InterPro" id="IPR035994">
    <property type="entry name" value="Nucleoside_phosphorylase_sf"/>
</dbReference>
<comment type="function">
    <text evidence="1">The purine nucleoside phosphorylases catalyze the phosphorolytic breakdown of the N-glycosidic bond in the beta-(deoxy)ribonucleoside molecules, with the formation of the corresponding free purine bases and pentose-1-phosphate. Cleaves guanosine, inosine, 2'-deoxyguanosine and 2'-deoxyinosine.</text>
</comment>
<evidence type="ECO:0000256" key="2">
    <source>
        <dbReference type="ARBA" id="ARBA00005058"/>
    </source>
</evidence>
<dbReference type="EC" id="2.4.2.1" evidence="9"/>
<dbReference type="PANTHER" id="PTHR11904:SF9">
    <property type="entry name" value="PURINE NUCLEOSIDE PHOSPHORYLASE-RELATED"/>
    <property type="match status" value="1"/>
</dbReference>
<evidence type="ECO:0000256" key="6">
    <source>
        <dbReference type="ARBA" id="ARBA00022676"/>
    </source>
</evidence>
<dbReference type="NCBIfam" id="TIGR01697">
    <property type="entry name" value="PNPH-PUNA-XAPA"/>
    <property type="match status" value="1"/>
</dbReference>
<feature type="domain" description="Nucleoside phosphorylase" evidence="10">
    <location>
        <begin position="25"/>
        <end position="271"/>
    </location>
</feature>
<evidence type="ECO:0000256" key="9">
    <source>
        <dbReference type="PIRNR" id="PIRNR000477"/>
    </source>
</evidence>
<protein>
    <recommendedName>
        <fullName evidence="9">Purine nucleoside phosphorylase</fullName>
        <ecNumber evidence="9">2.4.2.1</ecNumber>
    </recommendedName>
    <alternativeName>
        <fullName evidence="9">Inosine-guanosine phosphorylase</fullName>
    </alternativeName>
</protein>
<dbReference type="GO" id="GO:0004731">
    <property type="term" value="F:purine-nucleoside phosphorylase activity"/>
    <property type="evidence" value="ECO:0007669"/>
    <property type="project" value="UniProtKB-EC"/>
</dbReference>
<comment type="subunit">
    <text evidence="4">Homotrimer.</text>
</comment>
<sequence>MSSLMDKIREASNFILKQIEAKPSIGVILGSGLGELAGEIGQPVVIGYRDIPYFPEPTVEGHAGKFVVGTLHSKSVVAMQGRFHYYEGHSMQDVTFPVRVMKWLGVDQLIVTNACGGLNPAFKPGDLMLIQDHINMTGDNPLIGENEEELGPRFPDMSRAYAPDLQTLVQDTAEKLNIPIQKGVYAGISGPSYMTAAELNMLRIIGADTVGMSTVPEVIVANHMSMSVIGLSCITDMAIAEELQPLTHEQVIAVANRTKPTFKKLVKEIIKAL</sequence>
<keyword evidence="6 9" id="KW-0328">Glycosyltransferase</keyword>
<accession>A0A2U1K6K0</accession>
<dbReference type="InterPro" id="IPR011270">
    <property type="entry name" value="Pur_Nuc_Pase_Ino/Guo-sp"/>
</dbReference>
<name>A0A2U1K6K0_9BACI</name>
<evidence type="ECO:0000256" key="5">
    <source>
        <dbReference type="ARBA" id="ARBA00022553"/>
    </source>
</evidence>
<dbReference type="NCBIfam" id="NF006054">
    <property type="entry name" value="PRK08202.1"/>
    <property type="match status" value="1"/>
</dbReference>
<keyword evidence="5" id="KW-0597">Phosphoprotein</keyword>
<dbReference type="PANTHER" id="PTHR11904">
    <property type="entry name" value="METHYLTHIOADENOSINE/PURINE NUCLEOSIDE PHOSPHORYLASE"/>
    <property type="match status" value="1"/>
</dbReference>
<dbReference type="GO" id="GO:0009116">
    <property type="term" value="P:nucleoside metabolic process"/>
    <property type="evidence" value="ECO:0007669"/>
    <property type="project" value="InterPro"/>
</dbReference>
<dbReference type="PIRSF" id="PIRSF000477">
    <property type="entry name" value="PurNPase"/>
    <property type="match status" value="1"/>
</dbReference>
<dbReference type="InterPro" id="IPR018099">
    <property type="entry name" value="Purine_phosphorylase-2_CS"/>
</dbReference>
<keyword evidence="12" id="KW-1185">Reference proteome</keyword>
<gene>
    <name evidence="11" type="ORF">DCC39_01560</name>
</gene>
<dbReference type="NCBIfam" id="TIGR01700">
    <property type="entry name" value="PNPH"/>
    <property type="match status" value="1"/>
</dbReference>
<dbReference type="FunFam" id="3.40.50.1580:FF:000010">
    <property type="entry name" value="Purine nucleoside phosphorylase"/>
    <property type="match status" value="1"/>
</dbReference>
<comment type="pathway">
    <text evidence="2 9">Purine metabolism; purine nucleoside salvage.</text>
</comment>
<dbReference type="Gene3D" id="3.40.50.1580">
    <property type="entry name" value="Nucleoside phosphorylase domain"/>
    <property type="match status" value="1"/>
</dbReference>
<dbReference type="GO" id="GO:0005737">
    <property type="term" value="C:cytoplasm"/>
    <property type="evidence" value="ECO:0007669"/>
    <property type="project" value="TreeGrafter"/>
</dbReference>
<evidence type="ECO:0000256" key="8">
    <source>
        <dbReference type="ARBA" id="ARBA00048556"/>
    </source>
</evidence>
<dbReference type="UniPathway" id="UPA00606"/>
<evidence type="ECO:0000313" key="12">
    <source>
        <dbReference type="Proteomes" id="UP000245998"/>
    </source>
</evidence>
<evidence type="ECO:0000256" key="7">
    <source>
        <dbReference type="ARBA" id="ARBA00022679"/>
    </source>
</evidence>
<organism evidence="11 12">
    <name type="scientific">Pueribacillus theae</name>
    <dbReference type="NCBI Taxonomy" id="2171751"/>
    <lineage>
        <taxon>Bacteria</taxon>
        <taxon>Bacillati</taxon>
        <taxon>Bacillota</taxon>
        <taxon>Bacilli</taxon>
        <taxon>Bacillales</taxon>
        <taxon>Bacillaceae</taxon>
        <taxon>Pueribacillus</taxon>
    </lineage>
</organism>
<dbReference type="SUPFAM" id="SSF53167">
    <property type="entry name" value="Purine and uridine phosphorylases"/>
    <property type="match status" value="1"/>
</dbReference>
<dbReference type="Pfam" id="PF01048">
    <property type="entry name" value="PNP_UDP_1"/>
    <property type="match status" value="1"/>
</dbReference>
<dbReference type="InterPro" id="IPR011268">
    <property type="entry name" value="Purine_phosphorylase"/>
</dbReference>
<dbReference type="InterPro" id="IPR000845">
    <property type="entry name" value="Nucleoside_phosphorylase_d"/>
</dbReference>
<dbReference type="EMBL" id="QCZG01000002">
    <property type="protein sequence ID" value="PWA13166.1"/>
    <property type="molecule type" value="Genomic_DNA"/>
</dbReference>
<proteinExistence type="inferred from homology"/>
<comment type="similarity">
    <text evidence="3 9">Belongs to the PNP/MTAP phosphorylase family.</text>
</comment>
<evidence type="ECO:0000256" key="1">
    <source>
        <dbReference type="ARBA" id="ARBA00002678"/>
    </source>
</evidence>
<comment type="catalytic activity">
    <reaction evidence="8">
        <text>a purine 2'-deoxy-D-ribonucleoside + phosphate = a purine nucleobase + 2-deoxy-alpha-D-ribose 1-phosphate</text>
        <dbReference type="Rhea" id="RHEA:36431"/>
        <dbReference type="ChEBI" id="CHEBI:26386"/>
        <dbReference type="ChEBI" id="CHEBI:43474"/>
        <dbReference type="ChEBI" id="CHEBI:57259"/>
        <dbReference type="ChEBI" id="CHEBI:142361"/>
        <dbReference type="EC" id="2.4.2.1"/>
    </reaction>
</comment>
<evidence type="ECO:0000256" key="4">
    <source>
        <dbReference type="ARBA" id="ARBA00011233"/>
    </source>
</evidence>
<dbReference type="OrthoDB" id="1523230at2"/>
<dbReference type="CDD" id="cd09009">
    <property type="entry name" value="PNP-EcPNPII_like"/>
    <property type="match status" value="1"/>
</dbReference>
<dbReference type="AlphaFoldDB" id="A0A2U1K6K0"/>
<comment type="caution">
    <text evidence="11">The sequence shown here is derived from an EMBL/GenBank/DDBJ whole genome shotgun (WGS) entry which is preliminary data.</text>
</comment>
<dbReference type="Proteomes" id="UP000245998">
    <property type="component" value="Unassembled WGS sequence"/>
</dbReference>
<reference evidence="11 12" key="1">
    <citation type="submission" date="2018-04" db="EMBL/GenBank/DDBJ databases">
        <title>Camelliibacillus theae gen. nov., sp. nov., isolated from Pu'er tea.</title>
        <authorList>
            <person name="Niu L."/>
        </authorList>
    </citation>
    <scope>NUCLEOTIDE SEQUENCE [LARGE SCALE GENOMIC DNA]</scope>
    <source>
        <strain evidence="11 12">T8</strain>
    </source>
</reference>
<evidence type="ECO:0000313" key="11">
    <source>
        <dbReference type="EMBL" id="PWA13166.1"/>
    </source>
</evidence>
<keyword evidence="7 9" id="KW-0808">Transferase</keyword>
<evidence type="ECO:0000259" key="10">
    <source>
        <dbReference type="Pfam" id="PF01048"/>
    </source>
</evidence>
<evidence type="ECO:0000256" key="3">
    <source>
        <dbReference type="ARBA" id="ARBA00006751"/>
    </source>
</evidence>